<name>A0ABP7A4S5_9PSEU</name>
<gene>
    <name evidence="2" type="ORF">GCM10022267_08810</name>
</gene>
<evidence type="ECO:0000313" key="3">
    <source>
        <dbReference type="Proteomes" id="UP001500711"/>
    </source>
</evidence>
<proteinExistence type="predicted"/>
<evidence type="ECO:0000313" key="2">
    <source>
        <dbReference type="EMBL" id="GAA3624914.1"/>
    </source>
</evidence>
<sequence length="88" mass="9074">MADGVQATPANLSTPAFPNTVEISRWSSASTFTQNAPDAAIAAQLREVRCGQKSTRGGSSDNAANAWQANPTGPSADMPVTTVTPVQK</sequence>
<dbReference type="EMBL" id="BAABBE010000002">
    <property type="protein sequence ID" value="GAA3624914.1"/>
    <property type="molecule type" value="Genomic_DNA"/>
</dbReference>
<dbReference type="Proteomes" id="UP001500711">
    <property type="component" value="Unassembled WGS sequence"/>
</dbReference>
<evidence type="ECO:0000256" key="1">
    <source>
        <dbReference type="SAM" id="MobiDB-lite"/>
    </source>
</evidence>
<comment type="caution">
    <text evidence="2">The sequence shown here is derived from an EMBL/GenBank/DDBJ whole genome shotgun (WGS) entry which is preliminary data.</text>
</comment>
<accession>A0ABP7A4S5</accession>
<protein>
    <submittedName>
        <fullName evidence="2">Uncharacterized protein</fullName>
    </submittedName>
</protein>
<feature type="region of interest" description="Disordered" evidence="1">
    <location>
        <begin position="51"/>
        <end position="88"/>
    </location>
</feature>
<reference evidence="3" key="1">
    <citation type="journal article" date="2019" name="Int. J. Syst. Evol. Microbiol.">
        <title>The Global Catalogue of Microorganisms (GCM) 10K type strain sequencing project: providing services to taxonomists for standard genome sequencing and annotation.</title>
        <authorList>
            <consortium name="The Broad Institute Genomics Platform"/>
            <consortium name="The Broad Institute Genome Sequencing Center for Infectious Disease"/>
            <person name="Wu L."/>
            <person name="Ma J."/>
        </authorList>
    </citation>
    <scope>NUCLEOTIDE SEQUENCE [LARGE SCALE GENOMIC DNA]</scope>
    <source>
        <strain evidence="3">JCM 17494</strain>
    </source>
</reference>
<feature type="compositionally biased region" description="Polar residues" evidence="1">
    <location>
        <begin position="52"/>
        <end position="73"/>
    </location>
</feature>
<keyword evidence="3" id="KW-1185">Reference proteome</keyword>
<organism evidence="2 3">
    <name type="scientific">Lentzea roselyniae</name>
    <dbReference type="NCBI Taxonomy" id="531940"/>
    <lineage>
        <taxon>Bacteria</taxon>
        <taxon>Bacillati</taxon>
        <taxon>Actinomycetota</taxon>
        <taxon>Actinomycetes</taxon>
        <taxon>Pseudonocardiales</taxon>
        <taxon>Pseudonocardiaceae</taxon>
        <taxon>Lentzea</taxon>
    </lineage>
</organism>